<evidence type="ECO:0000256" key="1">
    <source>
        <dbReference type="SAM" id="MobiDB-lite"/>
    </source>
</evidence>
<proteinExistence type="predicted"/>
<protein>
    <submittedName>
        <fullName evidence="2">Uncharacterized protein</fullName>
    </submittedName>
</protein>
<keyword evidence="3" id="KW-1185">Reference proteome</keyword>
<organism evidence="2 3">
    <name type="scientific">Portunus trituberculatus</name>
    <name type="common">Swimming crab</name>
    <name type="synonym">Neptunus trituberculatus</name>
    <dbReference type="NCBI Taxonomy" id="210409"/>
    <lineage>
        <taxon>Eukaryota</taxon>
        <taxon>Metazoa</taxon>
        <taxon>Ecdysozoa</taxon>
        <taxon>Arthropoda</taxon>
        <taxon>Crustacea</taxon>
        <taxon>Multicrustacea</taxon>
        <taxon>Malacostraca</taxon>
        <taxon>Eumalacostraca</taxon>
        <taxon>Eucarida</taxon>
        <taxon>Decapoda</taxon>
        <taxon>Pleocyemata</taxon>
        <taxon>Brachyura</taxon>
        <taxon>Eubrachyura</taxon>
        <taxon>Portunoidea</taxon>
        <taxon>Portunidae</taxon>
        <taxon>Portuninae</taxon>
        <taxon>Portunus</taxon>
    </lineage>
</organism>
<name>A0A5B7IZ00_PORTR</name>
<dbReference type="Proteomes" id="UP000324222">
    <property type="component" value="Unassembled WGS sequence"/>
</dbReference>
<accession>A0A5B7IZ00</accession>
<dbReference type="AlphaFoldDB" id="A0A5B7IZ00"/>
<gene>
    <name evidence="2" type="ORF">E2C01_081493</name>
</gene>
<feature type="region of interest" description="Disordered" evidence="1">
    <location>
        <begin position="30"/>
        <end position="54"/>
    </location>
</feature>
<comment type="caution">
    <text evidence="2">The sequence shown here is derived from an EMBL/GenBank/DDBJ whole genome shotgun (WGS) entry which is preliminary data.</text>
</comment>
<evidence type="ECO:0000313" key="3">
    <source>
        <dbReference type="Proteomes" id="UP000324222"/>
    </source>
</evidence>
<evidence type="ECO:0000313" key="2">
    <source>
        <dbReference type="EMBL" id="MPC86657.1"/>
    </source>
</evidence>
<dbReference type="EMBL" id="VSRR010072128">
    <property type="protein sequence ID" value="MPC86657.1"/>
    <property type="molecule type" value="Genomic_DNA"/>
</dbReference>
<sequence length="118" mass="12860">MPATVTVLPPIPLLLPHHLASPQLHLPHQSSFDRSLPGCDHHHHHHHPATAPTVKSVITHSNEAGEDEETQAPPYVVPVGEGRPLFVARHCCPGLPNAQRRREILLLSPLMAGIITIP</sequence>
<reference evidence="2 3" key="1">
    <citation type="submission" date="2019-05" db="EMBL/GenBank/DDBJ databases">
        <title>Another draft genome of Portunus trituberculatus and its Hox gene families provides insights of decapod evolution.</title>
        <authorList>
            <person name="Jeong J.-H."/>
            <person name="Song I."/>
            <person name="Kim S."/>
            <person name="Choi T."/>
            <person name="Kim D."/>
            <person name="Ryu S."/>
            <person name="Kim W."/>
        </authorList>
    </citation>
    <scope>NUCLEOTIDE SEQUENCE [LARGE SCALE GENOMIC DNA]</scope>
    <source>
        <tissue evidence="2">Muscle</tissue>
    </source>
</reference>